<comment type="caution">
    <text evidence="2">The sequence shown here is derived from an EMBL/GenBank/DDBJ whole genome shotgun (WGS) entry which is preliminary data.</text>
</comment>
<evidence type="ECO:0008006" key="4">
    <source>
        <dbReference type="Google" id="ProtNLM"/>
    </source>
</evidence>
<feature type="transmembrane region" description="Helical" evidence="1">
    <location>
        <begin position="695"/>
        <end position="714"/>
    </location>
</feature>
<evidence type="ECO:0000313" key="3">
    <source>
        <dbReference type="Proteomes" id="UP001595833"/>
    </source>
</evidence>
<reference evidence="3" key="1">
    <citation type="journal article" date="2019" name="Int. J. Syst. Evol. Microbiol.">
        <title>The Global Catalogue of Microorganisms (GCM) 10K type strain sequencing project: providing services to taxonomists for standard genome sequencing and annotation.</title>
        <authorList>
            <consortium name="The Broad Institute Genomics Platform"/>
            <consortium name="The Broad Institute Genome Sequencing Center for Infectious Disease"/>
            <person name="Wu L."/>
            <person name="Ma J."/>
        </authorList>
    </citation>
    <scope>NUCLEOTIDE SEQUENCE [LARGE SCALE GENOMIC DNA]</scope>
    <source>
        <strain evidence="3">KCTC 12848</strain>
    </source>
</reference>
<dbReference type="Proteomes" id="UP001595833">
    <property type="component" value="Unassembled WGS sequence"/>
</dbReference>
<evidence type="ECO:0000313" key="2">
    <source>
        <dbReference type="EMBL" id="MFC5059824.1"/>
    </source>
</evidence>
<accession>A0ABV9YBV5</accession>
<dbReference type="RefSeq" id="WP_344038261.1">
    <property type="nucleotide sequence ID" value="NZ_BAAAKE010000010.1"/>
</dbReference>
<proteinExistence type="predicted"/>
<feature type="transmembrane region" description="Helical" evidence="1">
    <location>
        <begin position="557"/>
        <end position="579"/>
    </location>
</feature>
<dbReference type="EMBL" id="JBHSJB010000049">
    <property type="protein sequence ID" value="MFC5059824.1"/>
    <property type="molecule type" value="Genomic_DNA"/>
</dbReference>
<feature type="transmembrane region" description="Helical" evidence="1">
    <location>
        <begin position="759"/>
        <end position="776"/>
    </location>
</feature>
<gene>
    <name evidence="2" type="ORF">ACFPFM_39445</name>
</gene>
<organism evidence="2 3">
    <name type="scientific">Saccharothrix xinjiangensis</name>
    <dbReference type="NCBI Taxonomy" id="204798"/>
    <lineage>
        <taxon>Bacteria</taxon>
        <taxon>Bacillati</taxon>
        <taxon>Actinomycetota</taxon>
        <taxon>Actinomycetes</taxon>
        <taxon>Pseudonocardiales</taxon>
        <taxon>Pseudonocardiaceae</taxon>
        <taxon>Saccharothrix</taxon>
    </lineage>
</organism>
<feature type="transmembrane region" description="Helical" evidence="1">
    <location>
        <begin position="655"/>
        <end position="674"/>
    </location>
</feature>
<feature type="transmembrane region" description="Helical" evidence="1">
    <location>
        <begin position="788"/>
        <end position="810"/>
    </location>
</feature>
<feature type="transmembrane region" description="Helical" evidence="1">
    <location>
        <begin position="631"/>
        <end position="649"/>
    </location>
</feature>
<name>A0ABV9YBV5_9PSEU</name>
<keyword evidence="1" id="KW-0472">Membrane</keyword>
<dbReference type="InterPro" id="IPR027417">
    <property type="entry name" value="P-loop_NTPase"/>
</dbReference>
<feature type="transmembrane region" description="Helical" evidence="1">
    <location>
        <begin position="720"/>
        <end position="738"/>
    </location>
</feature>
<keyword evidence="3" id="KW-1185">Reference proteome</keyword>
<sequence>MVDYDLTRLSTREFEHLVQALALRILGAKVEVFGDGRDGGREATFDGRTHYPEPDAPWEGYGVLQAKFHQRPRDPAANATWLCAEINAEAKQWLNRRRGEFGNTRRPKYMIFATNVVLSAVPGSGGIDKVKETLRSVASLMGLHDWALWHYDQICRFLDGHADIRRAYAAFTTPGDVLAKLAEPPSPPLLNAGLAVAADRLAIEVTSQWAAEADHRRLRVPMPVPIRWHWAKGMTSTVGVVANDPPRRRPLFPLLPGVSAIGPAGLWSGGLRDLFSVYAGVDGGRTVILGDAGSGKSAATILTLIEALAHRAGLAAQQRAAVPVPVLFTTSGWDPDDQRLGEWLAERLAVDHPFLRAEQFGDSMATQLVKSGGVALFLDGFDEMDPRLRAAALDDIRKPSTFRLVLATRTREFADAVVTGEHVHAAAALELLPVPAADAADYLDGLNRDDAAPQWTQLTAHLREHPDSVVAQALDSPLTLTLLRDHTDADLVRDLLTPGRFNVREEVENALLDRSVGTGEHRALLTFVAARMLEQDNTRDLAWWQIHRWVKRWHERAVRVSVPAVIGVVLGAVFGPMMFGPHGRYMVDGSTGATFGLVYLSAIGLVFGLLTGLMSELRHSRRFAKTSGNTAAFSLGAAVTTGVATVIAVGNQTQWGLGVLAGLSAGVVIWRGPTGAAAPLRTGDRSRWRSLASRFHPLSGLAGGLPIGLAYGFTDGPRQGIGAGLTMTFVFGVMVGFGRPSMQTATDPYVAWVQDVKRAITFGLTCGLALGVPLGLKQGVVHGPLAGAITFSAITVMVGLSLGIGSCDAWRTTLVCLQLRLQGIRIRGVSSLEVERDLRVLRTVGTLYQFKHPRLQDRLVDERSAG</sequence>
<keyword evidence="1" id="KW-0812">Transmembrane</keyword>
<protein>
    <recommendedName>
        <fullName evidence="4">NACHT domain-containing protein</fullName>
    </recommendedName>
</protein>
<keyword evidence="1" id="KW-1133">Transmembrane helix</keyword>
<evidence type="ECO:0000256" key="1">
    <source>
        <dbReference type="SAM" id="Phobius"/>
    </source>
</evidence>
<dbReference type="Gene3D" id="3.40.50.300">
    <property type="entry name" value="P-loop containing nucleotide triphosphate hydrolases"/>
    <property type="match status" value="1"/>
</dbReference>
<feature type="transmembrane region" description="Helical" evidence="1">
    <location>
        <begin position="591"/>
        <end position="610"/>
    </location>
</feature>